<name>A0A943I6E1_9FIRM</name>
<evidence type="ECO:0000313" key="1">
    <source>
        <dbReference type="EMBL" id="MBS5588430.1"/>
    </source>
</evidence>
<dbReference type="RefSeq" id="WP_303887231.1">
    <property type="nucleotide sequence ID" value="NZ_JAGZCC010000032.1"/>
</dbReference>
<reference evidence="1" key="1">
    <citation type="submission" date="2021-02" db="EMBL/GenBank/DDBJ databases">
        <title>Infant gut strain persistence is associated with maternal origin, phylogeny, and functional potential including surface adhesion and iron acquisition.</title>
        <authorList>
            <person name="Lou Y.C."/>
        </authorList>
    </citation>
    <scope>NUCLEOTIDE SEQUENCE</scope>
    <source>
        <strain evidence="1">L3_108_000G1_dasL3_108_000G1_metabat.metabat.11</strain>
    </source>
</reference>
<sequence>MEELLKKLAKLSEEVGYKEIITSKIEINPSGVRTCIEIDESMINYIKSISTLKKEDILKIFEPVISEVKKVAETLNYEINNNQRDLKKEDILMVVEKLLNKLEEEQADEQK</sequence>
<proteinExistence type="predicted"/>
<dbReference type="AlphaFoldDB" id="A0A943I6E1"/>
<dbReference type="EMBL" id="JAGZCC010000032">
    <property type="protein sequence ID" value="MBS5588430.1"/>
    <property type="molecule type" value="Genomic_DNA"/>
</dbReference>
<protein>
    <submittedName>
        <fullName evidence="1">Uncharacterized protein</fullName>
    </submittedName>
</protein>
<gene>
    <name evidence="1" type="ORF">KHX14_06380</name>
</gene>
<comment type="caution">
    <text evidence="1">The sequence shown here is derived from an EMBL/GenBank/DDBJ whole genome shotgun (WGS) entry which is preliminary data.</text>
</comment>
<accession>A0A943I6E1</accession>
<organism evidence="1 2">
    <name type="scientific">Thomasclavelia spiroformis</name>
    <dbReference type="NCBI Taxonomy" id="29348"/>
    <lineage>
        <taxon>Bacteria</taxon>
        <taxon>Bacillati</taxon>
        <taxon>Bacillota</taxon>
        <taxon>Erysipelotrichia</taxon>
        <taxon>Erysipelotrichales</taxon>
        <taxon>Coprobacillaceae</taxon>
        <taxon>Thomasclavelia</taxon>
    </lineage>
</organism>
<dbReference type="Proteomes" id="UP000751224">
    <property type="component" value="Unassembled WGS sequence"/>
</dbReference>
<evidence type="ECO:0000313" key="2">
    <source>
        <dbReference type="Proteomes" id="UP000751224"/>
    </source>
</evidence>